<feature type="compositionally biased region" description="Basic and acidic residues" evidence="4">
    <location>
        <begin position="333"/>
        <end position="356"/>
    </location>
</feature>
<dbReference type="GO" id="GO:0008270">
    <property type="term" value="F:zinc ion binding"/>
    <property type="evidence" value="ECO:0007669"/>
    <property type="project" value="UniProtKB-KW"/>
</dbReference>
<evidence type="ECO:0000256" key="1">
    <source>
        <dbReference type="ARBA" id="ARBA00022723"/>
    </source>
</evidence>
<evidence type="ECO:0000259" key="5">
    <source>
        <dbReference type="SMART" id="SM00249"/>
    </source>
</evidence>
<comment type="caution">
    <text evidence="6">The sequence shown here is derived from an EMBL/GenBank/DDBJ whole genome shotgun (WGS) entry which is preliminary data.</text>
</comment>
<dbReference type="GO" id="GO:0006357">
    <property type="term" value="P:regulation of transcription by RNA polymerase II"/>
    <property type="evidence" value="ECO:0007669"/>
    <property type="project" value="TreeGrafter"/>
</dbReference>
<dbReference type="InterPro" id="IPR011011">
    <property type="entry name" value="Znf_FYVE_PHD"/>
</dbReference>
<dbReference type="EMBL" id="JBANMG010000008">
    <property type="protein sequence ID" value="KAK6950290.1"/>
    <property type="molecule type" value="Genomic_DNA"/>
</dbReference>
<dbReference type="Gene3D" id="3.30.40.10">
    <property type="entry name" value="Zinc/RING finger domain, C3HC4 (zinc finger)"/>
    <property type="match status" value="1"/>
</dbReference>
<dbReference type="GO" id="GO:0032221">
    <property type="term" value="C:Rpd3S complex"/>
    <property type="evidence" value="ECO:0007669"/>
    <property type="project" value="TreeGrafter"/>
</dbReference>
<evidence type="ECO:0000313" key="7">
    <source>
        <dbReference type="Proteomes" id="UP001369815"/>
    </source>
</evidence>
<reference evidence="6 7" key="1">
    <citation type="journal article" date="2024" name="Front Chem Biol">
        <title>Unveiling the potential of Daldinia eschscholtzii MFLUCC 19-0629 through bioactivity and bioinformatics studies for enhanced sustainable agriculture production.</title>
        <authorList>
            <person name="Brooks S."/>
            <person name="Weaver J.A."/>
            <person name="Klomchit A."/>
            <person name="Alharthi S.A."/>
            <person name="Onlamun T."/>
            <person name="Nurani R."/>
            <person name="Vong T.K."/>
            <person name="Alberti F."/>
            <person name="Greco C."/>
        </authorList>
    </citation>
    <scope>NUCLEOTIDE SEQUENCE [LARGE SCALE GENOMIC DNA]</scope>
    <source>
        <strain evidence="6">MFLUCC 19-0629</strain>
    </source>
</reference>
<evidence type="ECO:0000256" key="4">
    <source>
        <dbReference type="SAM" id="MobiDB-lite"/>
    </source>
</evidence>
<name>A0AAX6MCB0_9PEZI</name>
<dbReference type="PANTHER" id="PTHR47636:SF1">
    <property type="entry name" value="TRANSCRIPTIONAL REGULATORY PROTEIN RCO1"/>
    <property type="match status" value="1"/>
</dbReference>
<dbReference type="PANTHER" id="PTHR47636">
    <property type="entry name" value="TRANSCRIPTIONAL REGULATORY PROTEIN RCO1"/>
    <property type="match status" value="1"/>
</dbReference>
<dbReference type="SUPFAM" id="SSF57903">
    <property type="entry name" value="FYVE/PHD zinc finger"/>
    <property type="match status" value="1"/>
</dbReference>
<proteinExistence type="predicted"/>
<dbReference type="InterPro" id="IPR013083">
    <property type="entry name" value="Znf_RING/FYVE/PHD"/>
</dbReference>
<evidence type="ECO:0000256" key="2">
    <source>
        <dbReference type="ARBA" id="ARBA00022771"/>
    </source>
</evidence>
<accession>A0AAX6MCB0</accession>
<feature type="compositionally biased region" description="Basic and acidic residues" evidence="4">
    <location>
        <begin position="363"/>
        <end position="393"/>
    </location>
</feature>
<dbReference type="InterPro" id="IPR001965">
    <property type="entry name" value="Znf_PHD"/>
</dbReference>
<evidence type="ECO:0000313" key="6">
    <source>
        <dbReference type="EMBL" id="KAK6950290.1"/>
    </source>
</evidence>
<sequence length="401" mass="44454">MDEGHMPDEWYCNECKHRQCPPFNEHFGPLRSLFAVLDRKNPRAFRLPEDIRDLFEGVRTGPEGEYEEIAPPKPKTSKKGVEEPFDFFRVRNADGAVLCHHCQKAVSDNRPIIPCSVCGLHWHLECLDPPLAVPPVPRTWRCPCHVDDMLSELPERLAPAHRHRKIKNAPVIEQAYSRGMANDGWIEVENDDSEDEAAAWRRHKGFGQIHRLSAKGIKLDFISRVRQNRQQSSTLVGTSSPAPAVQPNARSVEEQQAALNLAQLANSPHDDLSIIREAMISQASPSVLSLMAAGDATRIAAGGLSSVDTVSLEAMLLQANSVREAIRQALQGRNDHDSGSIADEASREDTKPEVHLSNESPEDDKTVVADDKNYTPSKDVARDSDANDGKSTTDDSTMQID</sequence>
<dbReference type="CDD" id="cd15534">
    <property type="entry name" value="PHD2_PHF12_Rco1"/>
    <property type="match status" value="1"/>
</dbReference>
<keyword evidence="2" id="KW-0863">Zinc-finger</keyword>
<evidence type="ECO:0000256" key="3">
    <source>
        <dbReference type="ARBA" id="ARBA00022833"/>
    </source>
</evidence>
<feature type="region of interest" description="Disordered" evidence="4">
    <location>
        <begin position="231"/>
        <end position="252"/>
    </location>
</feature>
<feature type="region of interest" description="Disordered" evidence="4">
    <location>
        <begin position="331"/>
        <end position="401"/>
    </location>
</feature>
<dbReference type="SMART" id="SM00249">
    <property type="entry name" value="PHD"/>
    <property type="match status" value="1"/>
</dbReference>
<dbReference type="Proteomes" id="UP001369815">
    <property type="component" value="Unassembled WGS sequence"/>
</dbReference>
<feature type="compositionally biased region" description="Polar residues" evidence="4">
    <location>
        <begin position="231"/>
        <end position="241"/>
    </location>
</feature>
<dbReference type="InterPro" id="IPR052819">
    <property type="entry name" value="Chromatin_regulatory_protein"/>
</dbReference>
<protein>
    <recommendedName>
        <fullName evidence="5">Zinc finger PHD-type domain-containing protein</fullName>
    </recommendedName>
</protein>
<keyword evidence="7" id="KW-1185">Reference proteome</keyword>
<dbReference type="AlphaFoldDB" id="A0AAX6MCB0"/>
<keyword evidence="1" id="KW-0479">Metal-binding</keyword>
<gene>
    <name evidence="6" type="ORF">Daesc_008616</name>
</gene>
<organism evidence="6 7">
    <name type="scientific">Daldinia eschscholtzii</name>
    <dbReference type="NCBI Taxonomy" id="292717"/>
    <lineage>
        <taxon>Eukaryota</taxon>
        <taxon>Fungi</taxon>
        <taxon>Dikarya</taxon>
        <taxon>Ascomycota</taxon>
        <taxon>Pezizomycotina</taxon>
        <taxon>Sordariomycetes</taxon>
        <taxon>Xylariomycetidae</taxon>
        <taxon>Xylariales</taxon>
        <taxon>Hypoxylaceae</taxon>
        <taxon>Daldinia</taxon>
    </lineage>
</organism>
<keyword evidence="3" id="KW-0862">Zinc</keyword>
<feature type="domain" description="Zinc finger PHD-type" evidence="5">
    <location>
        <begin position="98"/>
        <end position="146"/>
    </location>
</feature>